<protein>
    <submittedName>
        <fullName evidence="3">Fimbrial assembly protein</fullName>
    </submittedName>
</protein>
<dbReference type="InterPro" id="IPR007445">
    <property type="entry name" value="PilO"/>
</dbReference>
<feature type="compositionally biased region" description="Low complexity" evidence="1">
    <location>
        <begin position="112"/>
        <end position="131"/>
    </location>
</feature>
<dbReference type="PANTHER" id="PTHR39555:SF1">
    <property type="entry name" value="TYPE IV PILUS INNER MEMBRANE COMPONENT PILO"/>
    <property type="match status" value="1"/>
</dbReference>
<feature type="transmembrane region" description="Helical" evidence="2">
    <location>
        <begin position="7"/>
        <end position="26"/>
    </location>
</feature>
<dbReference type="Pfam" id="PF04350">
    <property type="entry name" value="PilO"/>
    <property type="match status" value="1"/>
</dbReference>
<evidence type="ECO:0000256" key="2">
    <source>
        <dbReference type="SAM" id="Phobius"/>
    </source>
</evidence>
<dbReference type="RefSeq" id="WP_149123272.1">
    <property type="nucleotide sequence ID" value="NZ_VTFL01000008.1"/>
</dbReference>
<dbReference type="AlphaFoldDB" id="A0A7C3KQX1"/>
<dbReference type="PANTHER" id="PTHR39555">
    <property type="entry name" value="FIMBRIAL ASSEMBLY PROTEIN PILO-LIKE PROTEIN-RELATED"/>
    <property type="match status" value="1"/>
</dbReference>
<keyword evidence="2" id="KW-1133">Transmembrane helix</keyword>
<evidence type="ECO:0000313" key="3">
    <source>
        <dbReference type="EMBL" id="HGK23623.1"/>
    </source>
</evidence>
<keyword evidence="2" id="KW-0812">Transmembrane</keyword>
<dbReference type="InterPro" id="IPR014717">
    <property type="entry name" value="Transl_elong_EF1B/ribsomal_bS6"/>
</dbReference>
<reference evidence="3" key="1">
    <citation type="journal article" date="2020" name="mSystems">
        <title>Genome- and Community-Level Interaction Insights into Carbon Utilization and Element Cycling Functions of Hydrothermarchaeota in Hydrothermal Sediment.</title>
        <authorList>
            <person name="Zhou Z."/>
            <person name="Liu Y."/>
            <person name="Xu W."/>
            <person name="Pan J."/>
            <person name="Luo Z.H."/>
            <person name="Li M."/>
        </authorList>
    </citation>
    <scope>NUCLEOTIDE SEQUENCE [LARGE SCALE GENOMIC DNA]</scope>
    <source>
        <strain evidence="3">SpSt-70</strain>
    </source>
</reference>
<dbReference type="GO" id="GO:0043107">
    <property type="term" value="P:type IV pilus-dependent motility"/>
    <property type="evidence" value="ECO:0007669"/>
    <property type="project" value="InterPro"/>
</dbReference>
<keyword evidence="2" id="KW-0472">Membrane</keyword>
<sequence>MKISINKWVIIGILLFIISIGFYFVFYKALENEKTTLTESIETNRQMLLRYQLSYKKSLEEWEKFKDSLQRFSEIQQKLPTKEDLPSLLAFIESIAKNSKLSINSFKPLPPEVKQTTTQEQQGKQVQQEQKPAYEERSYSLDLQGSYGGFLLFLSKLKTAPRLILMKDLKIDPVDVTAKELKFSFVLSTFITK</sequence>
<dbReference type="Gene3D" id="3.30.70.60">
    <property type="match status" value="1"/>
</dbReference>
<proteinExistence type="predicted"/>
<comment type="caution">
    <text evidence="3">The sequence shown here is derived from an EMBL/GenBank/DDBJ whole genome shotgun (WGS) entry which is preliminary data.</text>
</comment>
<organism evidence="3">
    <name type="scientific">Dictyoglomus thermophilum</name>
    <dbReference type="NCBI Taxonomy" id="14"/>
    <lineage>
        <taxon>Bacteria</taxon>
        <taxon>Pseudomonadati</taxon>
        <taxon>Dictyoglomota</taxon>
        <taxon>Dictyoglomia</taxon>
        <taxon>Dictyoglomales</taxon>
        <taxon>Dictyoglomaceae</taxon>
        <taxon>Dictyoglomus</taxon>
    </lineage>
</organism>
<accession>A0A7C3KQX1</accession>
<evidence type="ECO:0000256" key="1">
    <source>
        <dbReference type="SAM" id="MobiDB-lite"/>
    </source>
</evidence>
<feature type="region of interest" description="Disordered" evidence="1">
    <location>
        <begin position="112"/>
        <end position="132"/>
    </location>
</feature>
<name>A0A7C3KQX1_DICTH</name>
<gene>
    <name evidence="3" type="ORF">ENU78_04125</name>
</gene>
<dbReference type="GO" id="GO:0043683">
    <property type="term" value="P:type IV pilus assembly"/>
    <property type="evidence" value="ECO:0007669"/>
    <property type="project" value="InterPro"/>
</dbReference>
<dbReference type="EMBL" id="DTDV01000012">
    <property type="protein sequence ID" value="HGK23623.1"/>
    <property type="molecule type" value="Genomic_DNA"/>
</dbReference>